<evidence type="ECO:0000256" key="3">
    <source>
        <dbReference type="ARBA" id="ARBA00022692"/>
    </source>
</evidence>
<comment type="caution">
    <text evidence="11">The sequence shown here is derived from an EMBL/GenBank/DDBJ whole genome shotgun (WGS) entry which is preliminary data.</text>
</comment>
<feature type="domain" description="ABC transmembrane type-1" evidence="10">
    <location>
        <begin position="29"/>
        <end position="323"/>
    </location>
</feature>
<proteinExistence type="predicted"/>
<feature type="transmembrane region" description="Helical" evidence="8">
    <location>
        <begin position="62"/>
        <end position="78"/>
    </location>
</feature>
<comment type="subcellular location">
    <subcellularLocation>
        <location evidence="1">Cell membrane</location>
        <topology evidence="1">Multi-pass membrane protein</topology>
    </subcellularLocation>
</comment>
<dbReference type="PANTHER" id="PTHR24221">
    <property type="entry name" value="ATP-BINDING CASSETTE SUB-FAMILY B"/>
    <property type="match status" value="1"/>
</dbReference>
<evidence type="ECO:0000256" key="6">
    <source>
        <dbReference type="ARBA" id="ARBA00022989"/>
    </source>
</evidence>
<dbReference type="PROSITE" id="PS00211">
    <property type="entry name" value="ABC_TRANSPORTER_1"/>
    <property type="match status" value="1"/>
</dbReference>
<feature type="domain" description="ABC transporter" evidence="9">
    <location>
        <begin position="356"/>
        <end position="565"/>
    </location>
</feature>
<evidence type="ECO:0000259" key="9">
    <source>
        <dbReference type="PROSITE" id="PS50893"/>
    </source>
</evidence>
<dbReference type="Pfam" id="PF00005">
    <property type="entry name" value="ABC_tran"/>
    <property type="match status" value="1"/>
</dbReference>
<dbReference type="InterPro" id="IPR011527">
    <property type="entry name" value="ABC1_TM_dom"/>
</dbReference>
<dbReference type="EMBL" id="BAAAEW010000006">
    <property type="protein sequence ID" value="GAA0746445.1"/>
    <property type="molecule type" value="Genomic_DNA"/>
</dbReference>
<evidence type="ECO:0000313" key="12">
    <source>
        <dbReference type="Proteomes" id="UP001500279"/>
    </source>
</evidence>
<accession>A0ABP3V4U3</accession>
<keyword evidence="7 8" id="KW-0472">Membrane</keyword>
<dbReference type="InterPro" id="IPR014216">
    <property type="entry name" value="ABC_transptr_CydD"/>
</dbReference>
<dbReference type="NCBIfam" id="TIGR02857">
    <property type="entry name" value="CydD"/>
    <property type="match status" value="1"/>
</dbReference>
<evidence type="ECO:0000256" key="2">
    <source>
        <dbReference type="ARBA" id="ARBA00022475"/>
    </source>
</evidence>
<dbReference type="Pfam" id="PF00664">
    <property type="entry name" value="ABC_membrane"/>
    <property type="match status" value="1"/>
</dbReference>
<dbReference type="InterPro" id="IPR039421">
    <property type="entry name" value="Type_1_exporter"/>
</dbReference>
<keyword evidence="2" id="KW-1003">Cell membrane</keyword>
<dbReference type="Proteomes" id="UP001500279">
    <property type="component" value="Unassembled WGS sequence"/>
</dbReference>
<dbReference type="PANTHER" id="PTHR24221:SF590">
    <property type="entry name" value="COMPONENT LINKED WITH THE ASSEMBLY OF CYTOCHROME' TRANSPORT TRANSMEMBRANE ATP-BINDING PROTEIN ABC TRANSPORTER CYDD-RELATED"/>
    <property type="match status" value="1"/>
</dbReference>
<keyword evidence="12" id="KW-1185">Reference proteome</keyword>
<dbReference type="SMART" id="SM00382">
    <property type="entry name" value="AAA"/>
    <property type="match status" value="1"/>
</dbReference>
<protein>
    <submittedName>
        <fullName evidence="11">Thiol reductant ABC exporter subunit CydD</fullName>
    </submittedName>
</protein>
<feature type="transmembrane region" description="Helical" evidence="8">
    <location>
        <begin position="292"/>
        <end position="309"/>
    </location>
</feature>
<dbReference type="InterPro" id="IPR027417">
    <property type="entry name" value="P-loop_NTPase"/>
</dbReference>
<feature type="transmembrane region" description="Helical" evidence="8">
    <location>
        <begin position="160"/>
        <end position="191"/>
    </location>
</feature>
<dbReference type="PROSITE" id="PS50893">
    <property type="entry name" value="ABC_TRANSPORTER_2"/>
    <property type="match status" value="1"/>
</dbReference>
<reference evidence="12" key="1">
    <citation type="journal article" date="2019" name="Int. J. Syst. Evol. Microbiol.">
        <title>The Global Catalogue of Microorganisms (GCM) 10K type strain sequencing project: providing services to taxonomists for standard genome sequencing and annotation.</title>
        <authorList>
            <consortium name="The Broad Institute Genomics Platform"/>
            <consortium name="The Broad Institute Genome Sequencing Center for Infectious Disease"/>
            <person name="Wu L."/>
            <person name="Ma J."/>
        </authorList>
    </citation>
    <scope>NUCLEOTIDE SEQUENCE [LARGE SCALE GENOMIC DNA]</scope>
    <source>
        <strain evidence="12">JCM 15503</strain>
    </source>
</reference>
<evidence type="ECO:0000256" key="4">
    <source>
        <dbReference type="ARBA" id="ARBA00022741"/>
    </source>
</evidence>
<keyword evidence="3 8" id="KW-0812">Transmembrane</keyword>
<keyword evidence="4" id="KW-0547">Nucleotide-binding</keyword>
<evidence type="ECO:0000256" key="8">
    <source>
        <dbReference type="SAM" id="Phobius"/>
    </source>
</evidence>
<evidence type="ECO:0000256" key="1">
    <source>
        <dbReference type="ARBA" id="ARBA00004651"/>
    </source>
</evidence>
<dbReference type="Gene3D" id="3.40.50.300">
    <property type="entry name" value="P-loop containing nucleotide triphosphate hydrolases"/>
    <property type="match status" value="1"/>
</dbReference>
<sequence>MVSSPLSMLSDLAEQQLQAHARAAPGRHAASACLVLDAVAGIGFAAGLAGAVAALAAQQPPWGWLALLVLAAGLRGLLGRKAALSGQQAALAVKRSWRARLVQAALGGAAGTAAARRQDTAGGEAGPARLVSLAAEEIEALEAWVARFLPARQAATLAPLLVLAAVAIASPVTAAILAATLLPFIVLMAFAGRASAAESHRQLAALARLSGLLADRVRALPVVLAMRAEGRERARLATAAEDVAQRTLRVLRLAFLSSAVLEFFAALCVALVAVYCGFGLLGLLPFPAPERFALGPAFFVLALAPEFYLPMRRLAAAYHDRQAAQAAAERLLACESAATPALKSAAAASFQSPPSLCFQNVSLSHGDTPAVLQKLSFDLPAGQSLALMGPSGSGKTTVLRALLGLAQVREGSILLNGLPLAAAGSLAACAVWIGQQPLIVPGTLRENLLLAAPEASAQALAEAIERSGLQAMLAGRPLGLDTLLDARGGGLSGGERRRLALARALLKPGAWLWLLDEPTAHLDAEAEAALVDTLARACEGRTTLIATHSERLAACAHRVLRLGTMA</sequence>
<dbReference type="InterPro" id="IPR036640">
    <property type="entry name" value="ABC1_TM_sf"/>
</dbReference>
<dbReference type="CDD" id="cd18584">
    <property type="entry name" value="ABC_6TM_AarD_CydD"/>
    <property type="match status" value="1"/>
</dbReference>
<dbReference type="InterPro" id="IPR003593">
    <property type="entry name" value="AAA+_ATPase"/>
</dbReference>
<keyword evidence="6 8" id="KW-1133">Transmembrane helix</keyword>
<organism evidence="11 12">
    <name type="scientific">Ideonella azotifigens</name>
    <dbReference type="NCBI Taxonomy" id="513160"/>
    <lineage>
        <taxon>Bacteria</taxon>
        <taxon>Pseudomonadati</taxon>
        <taxon>Pseudomonadota</taxon>
        <taxon>Betaproteobacteria</taxon>
        <taxon>Burkholderiales</taxon>
        <taxon>Sphaerotilaceae</taxon>
        <taxon>Ideonella</taxon>
    </lineage>
</organism>
<feature type="transmembrane region" description="Helical" evidence="8">
    <location>
        <begin position="253"/>
        <end position="286"/>
    </location>
</feature>
<dbReference type="SUPFAM" id="SSF90123">
    <property type="entry name" value="ABC transporter transmembrane region"/>
    <property type="match status" value="1"/>
</dbReference>
<evidence type="ECO:0000259" key="10">
    <source>
        <dbReference type="PROSITE" id="PS50929"/>
    </source>
</evidence>
<evidence type="ECO:0000313" key="11">
    <source>
        <dbReference type="EMBL" id="GAA0746445.1"/>
    </source>
</evidence>
<name>A0ABP3V4U3_9BURK</name>
<dbReference type="SUPFAM" id="SSF52540">
    <property type="entry name" value="P-loop containing nucleoside triphosphate hydrolases"/>
    <property type="match status" value="1"/>
</dbReference>
<evidence type="ECO:0000256" key="7">
    <source>
        <dbReference type="ARBA" id="ARBA00023136"/>
    </source>
</evidence>
<gene>
    <name evidence="11" type="primary">cydD</name>
    <name evidence="11" type="ORF">GCM10009107_13960</name>
</gene>
<dbReference type="Gene3D" id="1.20.1560.10">
    <property type="entry name" value="ABC transporter type 1, transmembrane domain"/>
    <property type="match status" value="1"/>
</dbReference>
<feature type="transmembrane region" description="Helical" evidence="8">
    <location>
        <begin position="32"/>
        <end position="56"/>
    </location>
</feature>
<dbReference type="PROSITE" id="PS50929">
    <property type="entry name" value="ABC_TM1F"/>
    <property type="match status" value="1"/>
</dbReference>
<dbReference type="InterPro" id="IPR003439">
    <property type="entry name" value="ABC_transporter-like_ATP-bd"/>
</dbReference>
<dbReference type="InterPro" id="IPR017871">
    <property type="entry name" value="ABC_transporter-like_CS"/>
</dbReference>
<evidence type="ECO:0000256" key="5">
    <source>
        <dbReference type="ARBA" id="ARBA00022840"/>
    </source>
</evidence>
<keyword evidence="5" id="KW-0067">ATP-binding</keyword>